<dbReference type="Gene3D" id="3.40.50.300">
    <property type="entry name" value="P-loop containing nucleotide triphosphate hydrolases"/>
    <property type="match status" value="2"/>
</dbReference>
<evidence type="ECO:0000313" key="2">
    <source>
        <dbReference type="Proteomes" id="UP000830326"/>
    </source>
</evidence>
<reference evidence="1" key="1">
    <citation type="submission" date="2022-04" db="EMBL/GenBank/DDBJ databases">
        <title>Halobacillus sp. isolated from saltern.</title>
        <authorList>
            <person name="Won M."/>
            <person name="Lee C.-M."/>
            <person name="Woen H.-Y."/>
            <person name="Kwon S.-W."/>
        </authorList>
    </citation>
    <scope>NUCLEOTIDE SEQUENCE</scope>
    <source>
        <strain evidence="1">SSHM10-5</strain>
    </source>
</reference>
<dbReference type="Pfam" id="PF13245">
    <property type="entry name" value="AAA_19"/>
    <property type="match status" value="1"/>
</dbReference>
<dbReference type="Proteomes" id="UP000830326">
    <property type="component" value="Chromosome"/>
</dbReference>
<organism evidence="1 2">
    <name type="scientific">Halobacillus amylolyticus</name>
    <dbReference type="NCBI Taxonomy" id="2932259"/>
    <lineage>
        <taxon>Bacteria</taxon>
        <taxon>Bacillati</taxon>
        <taxon>Bacillota</taxon>
        <taxon>Bacilli</taxon>
        <taxon>Bacillales</taxon>
        <taxon>Bacillaceae</taxon>
        <taxon>Halobacillus</taxon>
    </lineage>
</organism>
<gene>
    <name evidence="1" type="ORF">MUO15_15435</name>
</gene>
<name>A0ABY4HC52_9BACI</name>
<dbReference type="PANTHER" id="PTHR11070">
    <property type="entry name" value="UVRD / RECB / PCRA DNA HELICASE FAMILY MEMBER"/>
    <property type="match status" value="1"/>
</dbReference>
<dbReference type="RefSeq" id="WP_245030508.1">
    <property type="nucleotide sequence ID" value="NZ_CP095075.1"/>
</dbReference>
<dbReference type="SUPFAM" id="SSF52540">
    <property type="entry name" value="P-loop containing nucleoside triphosphate hydrolases"/>
    <property type="match status" value="1"/>
</dbReference>
<evidence type="ECO:0000313" key="1">
    <source>
        <dbReference type="EMBL" id="UOR10985.1"/>
    </source>
</evidence>
<dbReference type="InterPro" id="IPR000212">
    <property type="entry name" value="DNA_helicase_UvrD/REP"/>
</dbReference>
<accession>A0ABY4HC52</accession>
<sequence length="457" mass="52855">MNIVVAGAGAGKTTSMAEVVISRLKEVANGKFIYVISYTNSARDRIREKIRENEGSIPRQVKVETIHSFLLREVIYPFNHLIYGDFYKSASQMPLPTKHAFKASKKKELREKNLIHVEDVTKTARYLLCGKSNDTKKIKFRRDNALKMLSGYLDSIFVDESQDMDNEFSKVLSMLNHNNISVNLIGDPKQDLRNRGAFRQIISGEIPVKYKPENHRCPIIHVDFSNRFIASEEHQISTKEDGTLKYLVESSCDIQKEIESDIYDLAYIYQKNARFKTHKEDKTKIESQLFYELKILTRKSSSMKEKNIDQQAYILLRKTINTIKDRKSTRTIFNGLENDLSIIMDYKDKGKIGSAVDEYRRVLSDEPGVLVNSIDGIKGLEGDNCLFIVSTQLAPYLFKEVVDQNKMMNYLYVGLTRSKSDLTIMVTKEVEKEYGYQYIRHQFKELGIEELRPLERK</sequence>
<keyword evidence="2" id="KW-1185">Reference proteome</keyword>
<protein>
    <submittedName>
        <fullName evidence="1">UvrD-helicase domain-containing protein</fullName>
    </submittedName>
</protein>
<dbReference type="EMBL" id="CP095075">
    <property type="protein sequence ID" value="UOR10985.1"/>
    <property type="molecule type" value="Genomic_DNA"/>
</dbReference>
<dbReference type="InterPro" id="IPR027417">
    <property type="entry name" value="P-loop_NTPase"/>
</dbReference>
<proteinExistence type="predicted"/>
<dbReference type="PANTHER" id="PTHR11070:SF2">
    <property type="entry name" value="ATP-DEPENDENT DNA HELICASE SRS2"/>
    <property type="match status" value="1"/>
</dbReference>